<dbReference type="SUPFAM" id="SSF109854">
    <property type="entry name" value="DinB/YfiT-like putative metalloenzymes"/>
    <property type="match status" value="1"/>
</dbReference>
<dbReference type="InterPro" id="IPR007061">
    <property type="entry name" value="MST-like"/>
</dbReference>
<dbReference type="OrthoDB" id="4548523at2"/>
<comment type="caution">
    <text evidence="1">The sequence shown here is derived from an EMBL/GenBank/DDBJ whole genome shotgun (WGS) entry which is preliminary data.</text>
</comment>
<keyword evidence="2" id="KW-1185">Reference proteome</keyword>
<reference evidence="1 2" key="1">
    <citation type="submission" date="2019-07" db="EMBL/GenBank/DDBJ databases">
        <authorList>
            <person name="Zhao L.H."/>
        </authorList>
    </citation>
    <scope>NUCLEOTIDE SEQUENCE [LARGE SCALE GENOMIC DNA]</scope>
    <source>
        <strain evidence="1 2">Co35</strain>
    </source>
</reference>
<protein>
    <submittedName>
        <fullName evidence="1">DinB family protein</fullName>
    </submittedName>
</protein>
<dbReference type="AlphaFoldDB" id="A0A554SFR0"/>
<organism evidence="1 2">
    <name type="scientific">Aeromicrobium piscarium</name>
    <dbReference type="NCBI Taxonomy" id="2590901"/>
    <lineage>
        <taxon>Bacteria</taxon>
        <taxon>Bacillati</taxon>
        <taxon>Actinomycetota</taxon>
        <taxon>Actinomycetes</taxon>
        <taxon>Propionibacteriales</taxon>
        <taxon>Nocardioidaceae</taxon>
        <taxon>Aeromicrobium</taxon>
    </lineage>
</organism>
<evidence type="ECO:0000313" key="2">
    <source>
        <dbReference type="Proteomes" id="UP000316988"/>
    </source>
</evidence>
<dbReference type="InterPro" id="IPR034660">
    <property type="entry name" value="DinB/YfiT-like"/>
</dbReference>
<gene>
    <name evidence="1" type="ORF">FNM00_05600</name>
</gene>
<proteinExistence type="predicted"/>
<name>A0A554SFR0_9ACTN</name>
<dbReference type="Pfam" id="PF04978">
    <property type="entry name" value="MST"/>
    <property type="match status" value="1"/>
</dbReference>
<dbReference type="Gene3D" id="1.20.120.450">
    <property type="entry name" value="dinb family like domain"/>
    <property type="match status" value="1"/>
</dbReference>
<sequence length="290" mass="32048">MRAGHGRIVSERGTMGVSRLTSGRGHAYVTWFRSVTATPLLSRLHCVLLAELAVATQPPIPTFGGRVAAGGTSRLRGRDEQRIETTLTSEVTTTVRAMDETSWKDVLEHYLRRAHRSVHRTIDGVSEYDLRRPLTPTGTNLLGVVKHLATVEHGYLVTLPGRTSPAAEVITWDDEESMTDNADLWVERDMSSESVISLYDQVEVASLASMRELPLDTPVTVPWWRPDARDTTLGLLAVHVIAETAQHAGQLDILREQLDGATAESSGDGRDTTWWRAYVDKISAEAEHFA</sequence>
<evidence type="ECO:0000313" key="1">
    <source>
        <dbReference type="EMBL" id="TSD65180.1"/>
    </source>
</evidence>
<accession>A0A554SFR0</accession>
<dbReference type="EMBL" id="VLNT01000003">
    <property type="protein sequence ID" value="TSD65180.1"/>
    <property type="molecule type" value="Genomic_DNA"/>
</dbReference>
<dbReference type="Proteomes" id="UP000316988">
    <property type="component" value="Unassembled WGS sequence"/>
</dbReference>